<organism evidence="6 7">
    <name type="scientific">Nguyenibacter vanlangensis</name>
    <dbReference type="NCBI Taxonomy" id="1216886"/>
    <lineage>
        <taxon>Bacteria</taxon>
        <taxon>Pseudomonadati</taxon>
        <taxon>Pseudomonadota</taxon>
        <taxon>Alphaproteobacteria</taxon>
        <taxon>Acetobacterales</taxon>
        <taxon>Acetobacteraceae</taxon>
        <taxon>Nguyenibacter</taxon>
    </lineage>
</organism>
<evidence type="ECO:0000256" key="2">
    <source>
        <dbReference type="ARBA" id="ARBA00023136"/>
    </source>
</evidence>
<gene>
    <name evidence="6" type="ORF">HUK84_07605</name>
</gene>
<accession>A0A7Y7M6Q5</accession>
<dbReference type="AlphaFoldDB" id="A0A7Y7M6Q5"/>
<name>A0A7Y7M6Q5_9PROT</name>
<dbReference type="InterPro" id="IPR037066">
    <property type="entry name" value="Plug_dom_sf"/>
</dbReference>
<evidence type="ECO:0000259" key="5">
    <source>
        <dbReference type="Pfam" id="PF07715"/>
    </source>
</evidence>
<feature type="chain" id="PRO_5031358094" evidence="4">
    <location>
        <begin position="24"/>
        <end position="788"/>
    </location>
</feature>
<dbReference type="GO" id="GO:0009279">
    <property type="term" value="C:cell outer membrane"/>
    <property type="evidence" value="ECO:0007669"/>
    <property type="project" value="UniProtKB-SubCell"/>
</dbReference>
<sequence length="788" mass="84506">MIQRRLLLLCSVALVVPMGSAGAAAGKQPAARSRAPATPQTSAPLKNAEAVYVYAGISSSTGVTNTTPGGGLMAVQTVPKSQSGITRDYIAKQSPTSNPLTLIQNLPGVVSSGVDPFGASDQMGLSVRGMDQAELGFTFEGMPAADPISYVPLSSTIADTENIGRIDVAQGAPDLAAPLYNAVGGQISESLRDPSHKRGGLLDLAYGTSSLKREFIRLETGDIGNSGVRGFVSFSYQTAHNWRGPGGMQRYHVDAKFVKDWENGSRSALIVTFTRPTSTYLRPPTLAQWNTQGVNFNYSGKYSFGDTSYYGLVLHQRNSVIMTAPQDIKFGHGLSVHVAPFFSHYWGFGDGGTTLKENSIYQGNQYAGVLDLPYSRNGVATAATIDTYTQDTGGLNTYGEWKYGNNTLQFGDMYSYMNAVEGSGFQIADYNGNIASPTGASPIYTAFGQKLEQWDIHFLQQVNALYVMDTYKALHDRLTLSAGFKEAMVSRRVTQLIPGATYNTGDNKAEPLPQLSASFKITPHDQVFFDAYTAFRDPAAILTYVDTFNVATGKMNRSHSGNLSAEYSIGEELGYRHTGLVNVSAALFNYNMTNRQVSSTVFINGVATSASINAGGQTVRGAQLEVSLRPWHHFSPYMSGQYLHATMDNNFWTGTAMLPTAGKTAIKSPTFTGALGVSYDNGHFFGSYTMNYVGSQYSTFMNDEKVPSYFTANLSLGYRLPDVGFTKHPQIQLNLINMGNSGYLSGVSGVTPNAKTATAIGGAKVAGSAPTYFVGSGFAGVLGFTTGF</sequence>
<evidence type="ECO:0000256" key="1">
    <source>
        <dbReference type="ARBA" id="ARBA00004442"/>
    </source>
</evidence>
<dbReference type="RefSeq" id="WP_176639750.1">
    <property type="nucleotide sequence ID" value="NZ_JABXXP010000103.1"/>
</dbReference>
<dbReference type="EMBL" id="JABXXP010000103">
    <property type="protein sequence ID" value="NVN11006.1"/>
    <property type="molecule type" value="Genomic_DNA"/>
</dbReference>
<comment type="caution">
    <text evidence="6">The sequence shown here is derived from an EMBL/GenBank/DDBJ whole genome shotgun (WGS) entry which is preliminary data.</text>
</comment>
<evidence type="ECO:0000313" key="7">
    <source>
        <dbReference type="Proteomes" id="UP000534870"/>
    </source>
</evidence>
<keyword evidence="2" id="KW-0472">Membrane</keyword>
<evidence type="ECO:0000256" key="4">
    <source>
        <dbReference type="SAM" id="SignalP"/>
    </source>
</evidence>
<dbReference type="SUPFAM" id="SSF56935">
    <property type="entry name" value="Porins"/>
    <property type="match status" value="1"/>
</dbReference>
<keyword evidence="6" id="KW-0675">Receptor</keyword>
<comment type="subcellular location">
    <subcellularLocation>
        <location evidence="1">Cell outer membrane</location>
    </subcellularLocation>
</comment>
<dbReference type="Gene3D" id="2.170.130.10">
    <property type="entry name" value="TonB-dependent receptor, plug domain"/>
    <property type="match status" value="1"/>
</dbReference>
<feature type="domain" description="TonB-dependent receptor plug" evidence="5">
    <location>
        <begin position="75"/>
        <end position="174"/>
    </location>
</feature>
<feature type="signal peptide" evidence="4">
    <location>
        <begin position="1"/>
        <end position="23"/>
    </location>
</feature>
<proteinExistence type="predicted"/>
<evidence type="ECO:0000313" key="6">
    <source>
        <dbReference type="EMBL" id="NVN11006.1"/>
    </source>
</evidence>
<protein>
    <submittedName>
        <fullName evidence="6">TonB-dependent receptor plug domain-containing protein</fullName>
    </submittedName>
</protein>
<evidence type="ECO:0000256" key="3">
    <source>
        <dbReference type="ARBA" id="ARBA00023237"/>
    </source>
</evidence>
<dbReference type="Pfam" id="PF07715">
    <property type="entry name" value="Plug"/>
    <property type="match status" value="1"/>
</dbReference>
<keyword evidence="4" id="KW-0732">Signal</keyword>
<dbReference type="InterPro" id="IPR012910">
    <property type="entry name" value="Plug_dom"/>
</dbReference>
<dbReference type="InterPro" id="IPR036942">
    <property type="entry name" value="Beta-barrel_TonB_sf"/>
</dbReference>
<keyword evidence="3" id="KW-0998">Cell outer membrane</keyword>
<dbReference type="Proteomes" id="UP000534870">
    <property type="component" value="Unassembled WGS sequence"/>
</dbReference>
<dbReference type="Gene3D" id="2.40.170.20">
    <property type="entry name" value="TonB-dependent receptor, beta-barrel domain"/>
    <property type="match status" value="1"/>
</dbReference>
<reference evidence="6 7" key="1">
    <citation type="submission" date="2020-06" db="EMBL/GenBank/DDBJ databases">
        <title>Description of novel acetic acid bacteria.</title>
        <authorList>
            <person name="Sombolestani A."/>
        </authorList>
    </citation>
    <scope>NUCLEOTIDE SEQUENCE [LARGE SCALE GENOMIC DNA]</scope>
    <source>
        <strain evidence="6 7">LMG 31431</strain>
    </source>
</reference>